<dbReference type="AlphaFoldDB" id="A0A9Q9IR70"/>
<reference evidence="1" key="1">
    <citation type="submission" date="2021-04" db="EMBL/GenBank/DDBJ databases">
        <title>Dactylosporangium aurantiacum NRRL B-8018 full assembly.</title>
        <authorList>
            <person name="Hartkoorn R.C."/>
            <person name="Beaudoing E."/>
            <person name="Hot D."/>
        </authorList>
    </citation>
    <scope>NUCLEOTIDE SEQUENCE</scope>
    <source>
        <strain evidence="1">NRRL B-8018</strain>
    </source>
</reference>
<keyword evidence="2" id="KW-1185">Reference proteome</keyword>
<dbReference type="Proteomes" id="UP001058003">
    <property type="component" value="Chromosome"/>
</dbReference>
<name>A0A9Q9IR70_9ACTN</name>
<evidence type="ECO:0000313" key="1">
    <source>
        <dbReference type="EMBL" id="UWZ58460.1"/>
    </source>
</evidence>
<sequence>MAMVKVMWRRTRQLFGFVAEGLVAYGAFVSPIPLPGIYPVTDPVPVRRRQVSSHRRGPHRCPPDGRRRRHYAAFRCSAAVPRR</sequence>
<protein>
    <submittedName>
        <fullName evidence="1">Uncharacterized protein</fullName>
    </submittedName>
</protein>
<dbReference type="EMBL" id="CP073767">
    <property type="protein sequence ID" value="UWZ58460.1"/>
    <property type="molecule type" value="Genomic_DNA"/>
</dbReference>
<accession>A0A9Q9IR70</accession>
<dbReference type="KEGG" id="daur:Daura_21145"/>
<gene>
    <name evidence="1" type="ORF">Daura_21145</name>
</gene>
<evidence type="ECO:0000313" key="2">
    <source>
        <dbReference type="Proteomes" id="UP001058003"/>
    </source>
</evidence>
<organism evidence="1 2">
    <name type="scientific">Dactylosporangium aurantiacum</name>
    <dbReference type="NCBI Taxonomy" id="35754"/>
    <lineage>
        <taxon>Bacteria</taxon>
        <taxon>Bacillati</taxon>
        <taxon>Actinomycetota</taxon>
        <taxon>Actinomycetes</taxon>
        <taxon>Micromonosporales</taxon>
        <taxon>Micromonosporaceae</taxon>
        <taxon>Dactylosporangium</taxon>
    </lineage>
</organism>
<proteinExistence type="predicted"/>
<dbReference type="RefSeq" id="WP_156090147.1">
    <property type="nucleotide sequence ID" value="NZ_CP073767.1"/>
</dbReference>